<name>A0A3M0GCX7_9FLAO</name>
<evidence type="ECO:0000313" key="2">
    <source>
        <dbReference type="Proteomes" id="UP000281985"/>
    </source>
</evidence>
<dbReference type="Proteomes" id="UP000281985">
    <property type="component" value="Unassembled WGS sequence"/>
</dbReference>
<organism evidence="1 2">
    <name type="scientific">Dokdonia sinensis</name>
    <dbReference type="NCBI Taxonomy" id="2479847"/>
    <lineage>
        <taxon>Bacteria</taxon>
        <taxon>Pseudomonadati</taxon>
        <taxon>Bacteroidota</taxon>
        <taxon>Flavobacteriia</taxon>
        <taxon>Flavobacteriales</taxon>
        <taxon>Flavobacteriaceae</taxon>
        <taxon>Dokdonia</taxon>
    </lineage>
</organism>
<comment type="caution">
    <text evidence="1">The sequence shown here is derived from an EMBL/GenBank/DDBJ whole genome shotgun (WGS) entry which is preliminary data.</text>
</comment>
<dbReference type="EMBL" id="REFV01000005">
    <property type="protein sequence ID" value="RMB60542.1"/>
    <property type="molecule type" value="Genomic_DNA"/>
</dbReference>
<dbReference type="AlphaFoldDB" id="A0A3M0GCX7"/>
<protein>
    <submittedName>
        <fullName evidence="1">Uncharacterized protein</fullName>
    </submittedName>
</protein>
<proteinExistence type="predicted"/>
<reference evidence="1 2" key="1">
    <citation type="submission" date="2018-10" db="EMBL/GenBank/DDBJ databases">
        <title>Dokdonia luteus sp. nov., isolated from sea water.</title>
        <authorList>
            <person name="Zhou L.Y."/>
            <person name="Du Z.J."/>
        </authorList>
    </citation>
    <scope>NUCLEOTIDE SEQUENCE [LARGE SCALE GENOMIC DNA]</scope>
    <source>
        <strain evidence="1 2">SH27</strain>
    </source>
</reference>
<evidence type="ECO:0000313" key="1">
    <source>
        <dbReference type="EMBL" id="RMB60542.1"/>
    </source>
</evidence>
<sequence length="73" mass="8508">MDECSVRNKVMSDELASAVGGVLKLNYEWLIGIKYKLISLLKTSVTKKCMDTSFAYFYRNSINKFLYIHLIYE</sequence>
<accession>A0A3M0GCX7</accession>
<keyword evidence="2" id="KW-1185">Reference proteome</keyword>
<gene>
    <name evidence="1" type="ORF">EAX61_06890</name>
</gene>